<protein>
    <submittedName>
        <fullName evidence="2">CHAT domain-containing protein</fullName>
    </submittedName>
</protein>
<feature type="domain" description="CHAT" evidence="1">
    <location>
        <begin position="688"/>
        <end position="1006"/>
    </location>
</feature>
<dbReference type="InterPro" id="IPR011990">
    <property type="entry name" value="TPR-like_helical_dom_sf"/>
</dbReference>
<dbReference type="EMBL" id="CAADEY010000014">
    <property type="protein sequence ID" value="VFJ46224.1"/>
    <property type="molecule type" value="Genomic_DNA"/>
</dbReference>
<proteinExistence type="predicted"/>
<sequence length="1009" mass="114418">MIMPLYKNTKWDFSITLPEGWKQRGFLRGLFGNNSANPEFYDAVSGDEIKFAIGPIIPLSTVSMQQRELVKAAESYGHRALDTGAMRVGGKEHATMVCEIPFVGIVKNYSLVFDEIEYLISARGDFDSIDSIVMSFEAKQHRAGDSKEEAKSRFMTALQYEVAANYEGALAEFDAVIGVCRELGVYGMASWAVTMEARVLRNQEKIDQALKYIEESMALCKREEDPLAKDYAMAQAMLLQGNILLRLREKDRLEARGIIESAIGILKNLEREIGSRLAYDHDKCFLLPPDSGKIRRMLNHDACVNKINLADILIVQNENKENNAGNKNGAEIKGQNEEAIEEASKYANDVMESAEKFDDVKLKGAAYRIKGMISETREDWEEAKEFYAKSLAAYEEFGYENPAVKNFVEGRLLDIQIIRSRGRKTEESERYKDHEKVPEEIVYKDKPFLRHIDNHAKAMPPDQAWKFYQQAALFWDDAGWRDRCYGYLVKACKCVDDIRGNLPLRGEFASQTRAEFFAPIVKELYPYLISILSSETEGGKTGVPDPIAESFYYREQLGAVGFLDELEASGMLEAAKASWVDVKRDGNDKENTKVRDLELNALVTGKVSRLEDIQQGLSDGTVLIEYLLSDALFIIFVITKDTKKVEVLWRDSLRSRVREIDPKALEETVGEFIRELSRKESDLNELKEKGKWLYDRLLLPTEWAWIENGKVVADRLIIVPHGVLHDIPFSTLFDGNSNSYLAEKIPSTQSPSASVLAYCHRRRPEEPVTASYFGFANPMCGISWTQLPGCEVSVETAARKLGYGSGWTNNQIENETKSIVCHRDDSATCRVLFENIEKFSIVDIETHGEMPTKKSPMEHCFFVTREKGNNRVTARDIFEYVRMRPEILIAAFCESGKTERYERDEQVGLIRAFMFAGCRSILTYPWPLSDKAAEIFMDTFYTNLIEGDVENGATISGKKDVAMQKAQIALIEKGKKGEGPASIENLAENPRLTWEHPYFWAWKLIGDHA</sequence>
<name>A0A450S3L5_9GAMM</name>
<dbReference type="PANTHER" id="PTHR10098">
    <property type="entry name" value="RAPSYN-RELATED"/>
    <property type="match status" value="1"/>
</dbReference>
<evidence type="ECO:0000313" key="2">
    <source>
        <dbReference type="EMBL" id="VFJ46224.1"/>
    </source>
</evidence>
<dbReference type="InterPro" id="IPR019734">
    <property type="entry name" value="TPR_rpt"/>
</dbReference>
<dbReference type="Gene3D" id="1.25.40.10">
    <property type="entry name" value="Tetratricopeptide repeat domain"/>
    <property type="match status" value="2"/>
</dbReference>
<dbReference type="InterPro" id="IPR024983">
    <property type="entry name" value="CHAT_dom"/>
</dbReference>
<evidence type="ECO:0000259" key="1">
    <source>
        <dbReference type="Pfam" id="PF12770"/>
    </source>
</evidence>
<reference evidence="2" key="1">
    <citation type="submission" date="2019-02" db="EMBL/GenBank/DDBJ databases">
        <authorList>
            <person name="Gruber-Vodicka R. H."/>
            <person name="Seah K. B. B."/>
        </authorList>
    </citation>
    <scope>NUCLEOTIDE SEQUENCE</scope>
    <source>
        <strain evidence="2">BECK_DK161</strain>
    </source>
</reference>
<organism evidence="2">
    <name type="scientific">Candidatus Kentrum sp. DK</name>
    <dbReference type="NCBI Taxonomy" id="2126562"/>
    <lineage>
        <taxon>Bacteria</taxon>
        <taxon>Pseudomonadati</taxon>
        <taxon>Pseudomonadota</taxon>
        <taxon>Gammaproteobacteria</taxon>
        <taxon>Candidatus Kentrum</taxon>
    </lineage>
</organism>
<accession>A0A450S3L5</accession>
<dbReference type="AlphaFoldDB" id="A0A450S3L5"/>
<dbReference type="SUPFAM" id="SSF48452">
    <property type="entry name" value="TPR-like"/>
    <property type="match status" value="2"/>
</dbReference>
<dbReference type="SMART" id="SM00028">
    <property type="entry name" value="TPR"/>
    <property type="match status" value="3"/>
</dbReference>
<dbReference type="PANTHER" id="PTHR10098:SF108">
    <property type="entry name" value="TETRATRICOPEPTIDE REPEAT PROTEIN 28"/>
    <property type="match status" value="1"/>
</dbReference>
<gene>
    <name evidence="2" type="ORF">BECKDK2373C_GA0170839_101448</name>
</gene>
<dbReference type="Pfam" id="PF12770">
    <property type="entry name" value="CHAT"/>
    <property type="match status" value="1"/>
</dbReference>